<dbReference type="Proteomes" id="UP000198755">
    <property type="component" value="Unassembled WGS sequence"/>
</dbReference>
<organism evidence="1 2">
    <name type="scientific">Methylocapsa palsarum</name>
    <dbReference type="NCBI Taxonomy" id="1612308"/>
    <lineage>
        <taxon>Bacteria</taxon>
        <taxon>Pseudomonadati</taxon>
        <taxon>Pseudomonadota</taxon>
        <taxon>Alphaproteobacteria</taxon>
        <taxon>Hyphomicrobiales</taxon>
        <taxon>Beijerinckiaceae</taxon>
        <taxon>Methylocapsa</taxon>
    </lineage>
</organism>
<dbReference type="OrthoDB" id="8449857at2"/>
<evidence type="ECO:0000313" key="1">
    <source>
        <dbReference type="EMBL" id="SFK72754.1"/>
    </source>
</evidence>
<keyword evidence="2" id="KW-1185">Reference proteome</keyword>
<gene>
    <name evidence="1" type="ORF">SAMN05444581_1174</name>
</gene>
<proteinExistence type="predicted"/>
<dbReference type="RefSeq" id="WP_091685401.1">
    <property type="nucleotide sequence ID" value="NZ_FOSN01000017.1"/>
</dbReference>
<name>A0A1I4BVB0_9HYPH</name>
<accession>A0A1I4BVB0</accession>
<evidence type="ECO:0000313" key="2">
    <source>
        <dbReference type="Proteomes" id="UP000198755"/>
    </source>
</evidence>
<dbReference type="AlphaFoldDB" id="A0A1I4BVB0"/>
<dbReference type="STRING" id="1612308.SAMN05444581_1174"/>
<protein>
    <submittedName>
        <fullName evidence="1">Uncharacterized protein</fullName>
    </submittedName>
</protein>
<sequence length="108" mass="11555">MAKINNTIPSRFHNLSDIALADEIGRVDAIVKAAEAEPKALKDEFKARGLTDVAGDAFTVTATEQIAGRLDAKAVREFLGPTYVRFETAVVSTVIRIKAANRTLAVAA</sequence>
<reference evidence="1 2" key="1">
    <citation type="submission" date="2016-10" db="EMBL/GenBank/DDBJ databases">
        <authorList>
            <person name="de Groot N.N."/>
        </authorList>
    </citation>
    <scope>NUCLEOTIDE SEQUENCE [LARGE SCALE GENOMIC DNA]</scope>
    <source>
        <strain evidence="1 2">NE2</strain>
    </source>
</reference>
<dbReference type="EMBL" id="FOSN01000017">
    <property type="protein sequence ID" value="SFK72754.1"/>
    <property type="molecule type" value="Genomic_DNA"/>
</dbReference>